<dbReference type="Proteomes" id="UP000789366">
    <property type="component" value="Unassembled WGS sequence"/>
</dbReference>
<reference evidence="1" key="1">
    <citation type="submission" date="2021-06" db="EMBL/GenBank/DDBJ databases">
        <authorList>
            <person name="Kallberg Y."/>
            <person name="Tangrot J."/>
            <person name="Rosling A."/>
        </authorList>
    </citation>
    <scope>NUCLEOTIDE SEQUENCE</scope>
    <source>
        <strain evidence="1">28 12/20/2015</strain>
    </source>
</reference>
<name>A0ACA9PRA3_9GLOM</name>
<proteinExistence type="predicted"/>
<gene>
    <name evidence="1" type="ORF">SPELUC_LOCUS12397</name>
</gene>
<protein>
    <submittedName>
        <fullName evidence="1">7701_t:CDS:1</fullName>
    </submittedName>
</protein>
<comment type="caution">
    <text evidence="1">The sequence shown here is derived from an EMBL/GenBank/DDBJ whole genome shotgun (WGS) entry which is preliminary data.</text>
</comment>
<sequence length="157" mass="18704">MQPVKIMNIEEKFLIIISNIVNIIDVALSELTKYDVHINNEIICRITMVITVIRSLKSDDEYGEFLHCQNVKTMQIFLFNLQKMMKFINKDISESMMEFEDFINFTIKIKTHSKKKKSRKNKYNKYFKDINKCHNITSRIIYPIERDEANQLFGVIL</sequence>
<dbReference type="EMBL" id="CAJVPW010029180">
    <property type="protein sequence ID" value="CAG8720432.1"/>
    <property type="molecule type" value="Genomic_DNA"/>
</dbReference>
<evidence type="ECO:0000313" key="1">
    <source>
        <dbReference type="EMBL" id="CAG8720432.1"/>
    </source>
</evidence>
<keyword evidence="2" id="KW-1185">Reference proteome</keyword>
<accession>A0ACA9PRA3</accession>
<organism evidence="1 2">
    <name type="scientific">Cetraspora pellucida</name>
    <dbReference type="NCBI Taxonomy" id="1433469"/>
    <lineage>
        <taxon>Eukaryota</taxon>
        <taxon>Fungi</taxon>
        <taxon>Fungi incertae sedis</taxon>
        <taxon>Mucoromycota</taxon>
        <taxon>Glomeromycotina</taxon>
        <taxon>Glomeromycetes</taxon>
        <taxon>Diversisporales</taxon>
        <taxon>Gigasporaceae</taxon>
        <taxon>Cetraspora</taxon>
    </lineage>
</organism>
<evidence type="ECO:0000313" key="2">
    <source>
        <dbReference type="Proteomes" id="UP000789366"/>
    </source>
</evidence>
<feature type="non-terminal residue" evidence="1">
    <location>
        <position position="157"/>
    </location>
</feature>